<dbReference type="Proteomes" id="UP000559987">
    <property type="component" value="Unassembled WGS sequence"/>
</dbReference>
<keyword evidence="2" id="KW-0472">Membrane</keyword>
<keyword evidence="1" id="KW-0175">Coiled coil</keyword>
<sequence>MSLQQITDNIDTQLQALEQSLQNCEQQLADCAQERQPFLEREIEALKTTRTKLIKSRALAIRAFELRQLAEQPPAPAGRGWLWRSALILMLAAIATLIALVAL</sequence>
<name>A0A839UNG7_9GAMM</name>
<comment type="caution">
    <text evidence="3">The sequence shown here is derived from an EMBL/GenBank/DDBJ whole genome shotgun (WGS) entry which is preliminary data.</text>
</comment>
<feature type="coiled-coil region" evidence="1">
    <location>
        <begin position="7"/>
        <end position="34"/>
    </location>
</feature>
<evidence type="ECO:0000256" key="1">
    <source>
        <dbReference type="SAM" id="Coils"/>
    </source>
</evidence>
<gene>
    <name evidence="3" type="ORF">FHS30_002590</name>
</gene>
<reference evidence="3 4" key="1">
    <citation type="submission" date="2020-08" db="EMBL/GenBank/DDBJ databases">
        <title>Genomic Encyclopedia of Type Strains, Phase III (KMG-III): the genomes of soil and plant-associated and newly described type strains.</title>
        <authorList>
            <person name="Whitman W."/>
        </authorList>
    </citation>
    <scope>NUCLEOTIDE SEQUENCE [LARGE SCALE GENOMIC DNA]</scope>
    <source>
        <strain evidence="3 4">CECT 8571</strain>
    </source>
</reference>
<dbReference type="AlphaFoldDB" id="A0A839UNG7"/>
<evidence type="ECO:0008006" key="5">
    <source>
        <dbReference type="Google" id="ProtNLM"/>
    </source>
</evidence>
<proteinExistence type="predicted"/>
<evidence type="ECO:0000313" key="4">
    <source>
        <dbReference type="Proteomes" id="UP000559987"/>
    </source>
</evidence>
<protein>
    <recommendedName>
        <fullName evidence="5">DUF883 domain-containing protein</fullName>
    </recommendedName>
</protein>
<keyword evidence="2" id="KW-0812">Transmembrane</keyword>
<keyword evidence="2" id="KW-1133">Transmembrane helix</keyword>
<accession>A0A839UNG7</accession>
<dbReference type="RefSeq" id="WP_183910853.1">
    <property type="nucleotide sequence ID" value="NZ_JACHXZ010000003.1"/>
</dbReference>
<organism evidence="3 4">
    <name type="scientific">Simiduia aestuariiviva</name>
    <dbReference type="NCBI Taxonomy" id="1510459"/>
    <lineage>
        <taxon>Bacteria</taxon>
        <taxon>Pseudomonadati</taxon>
        <taxon>Pseudomonadota</taxon>
        <taxon>Gammaproteobacteria</taxon>
        <taxon>Cellvibrionales</taxon>
        <taxon>Cellvibrionaceae</taxon>
        <taxon>Simiduia</taxon>
    </lineage>
</organism>
<evidence type="ECO:0000313" key="3">
    <source>
        <dbReference type="EMBL" id="MBB3169382.1"/>
    </source>
</evidence>
<dbReference type="EMBL" id="JACHXZ010000003">
    <property type="protein sequence ID" value="MBB3169382.1"/>
    <property type="molecule type" value="Genomic_DNA"/>
</dbReference>
<feature type="transmembrane region" description="Helical" evidence="2">
    <location>
        <begin position="81"/>
        <end position="102"/>
    </location>
</feature>
<keyword evidence="4" id="KW-1185">Reference proteome</keyword>
<evidence type="ECO:0000256" key="2">
    <source>
        <dbReference type="SAM" id="Phobius"/>
    </source>
</evidence>